<evidence type="ECO:0000256" key="3">
    <source>
        <dbReference type="ARBA" id="ARBA00022729"/>
    </source>
</evidence>
<dbReference type="NCBIfam" id="TIGR01730">
    <property type="entry name" value="RND_mfp"/>
    <property type="match status" value="1"/>
</dbReference>
<dbReference type="AlphaFoldDB" id="A0A087MLY3"/>
<organism evidence="9 10">
    <name type="scientific">Arenimonas donghaensis DSM 18148 = HO3-R19</name>
    <dbReference type="NCBI Taxonomy" id="1121014"/>
    <lineage>
        <taxon>Bacteria</taxon>
        <taxon>Pseudomonadati</taxon>
        <taxon>Pseudomonadota</taxon>
        <taxon>Gammaproteobacteria</taxon>
        <taxon>Lysobacterales</taxon>
        <taxon>Lysobacteraceae</taxon>
        <taxon>Arenimonas</taxon>
    </lineage>
</organism>
<dbReference type="InterPro" id="IPR058790">
    <property type="entry name" value="BSH_CusB"/>
</dbReference>
<dbReference type="FunFam" id="2.40.30.170:FF:000010">
    <property type="entry name" value="Efflux RND transporter periplasmic adaptor subunit"/>
    <property type="match status" value="1"/>
</dbReference>
<dbReference type="InterPro" id="IPR051909">
    <property type="entry name" value="MFP_Cation_Efflux"/>
</dbReference>
<dbReference type="Gene3D" id="2.40.50.100">
    <property type="match status" value="1"/>
</dbReference>
<comment type="similarity">
    <text evidence="1">Belongs to the membrane fusion protein (MFP) (TC 8.A.1) family.</text>
</comment>
<protein>
    <submittedName>
        <fullName evidence="9">Uncharacterized protein</fullName>
    </submittedName>
</protein>
<dbReference type="Pfam" id="PF25975">
    <property type="entry name" value="CzcB_C"/>
    <property type="match status" value="1"/>
</dbReference>
<dbReference type="GO" id="GO:0015679">
    <property type="term" value="P:plasma membrane copper ion transport"/>
    <property type="evidence" value="ECO:0007669"/>
    <property type="project" value="TreeGrafter"/>
</dbReference>
<dbReference type="Proteomes" id="UP000029085">
    <property type="component" value="Unassembled WGS sequence"/>
</dbReference>
<dbReference type="STRING" id="1121014.N788_01575"/>
<dbReference type="FunFam" id="2.40.420.20:FF:000003">
    <property type="entry name" value="Cation efflux system protein cusB"/>
    <property type="match status" value="1"/>
</dbReference>
<dbReference type="GO" id="GO:0030288">
    <property type="term" value="C:outer membrane-bounded periplasmic space"/>
    <property type="evidence" value="ECO:0007669"/>
    <property type="project" value="TreeGrafter"/>
</dbReference>
<feature type="domain" description="CzcB-like C-terminal circularly permuted SH3-like" evidence="8">
    <location>
        <begin position="307"/>
        <end position="367"/>
    </location>
</feature>
<evidence type="ECO:0000259" key="6">
    <source>
        <dbReference type="Pfam" id="PF25919"/>
    </source>
</evidence>
<dbReference type="Pfam" id="PF25954">
    <property type="entry name" value="Beta-barrel_RND_2"/>
    <property type="match status" value="1"/>
</dbReference>
<dbReference type="Pfam" id="PF25919">
    <property type="entry name" value="BSH_CusB"/>
    <property type="match status" value="1"/>
</dbReference>
<accession>A0A087MLY3</accession>
<evidence type="ECO:0000313" key="10">
    <source>
        <dbReference type="Proteomes" id="UP000029085"/>
    </source>
</evidence>
<dbReference type="GO" id="GO:0046914">
    <property type="term" value="F:transition metal ion binding"/>
    <property type="evidence" value="ECO:0007669"/>
    <property type="project" value="TreeGrafter"/>
</dbReference>
<evidence type="ECO:0000259" key="8">
    <source>
        <dbReference type="Pfam" id="PF25975"/>
    </source>
</evidence>
<dbReference type="Gene3D" id="2.40.420.20">
    <property type="match status" value="1"/>
</dbReference>
<dbReference type="GO" id="GO:0022857">
    <property type="term" value="F:transmembrane transporter activity"/>
    <property type="evidence" value="ECO:0007669"/>
    <property type="project" value="InterPro"/>
</dbReference>
<feature type="region of interest" description="Disordered" evidence="5">
    <location>
        <begin position="380"/>
        <end position="410"/>
    </location>
</feature>
<name>A0A087MLY3_9GAMM</name>
<gene>
    <name evidence="9" type="ORF">N788_01575</name>
</gene>
<dbReference type="InterPro" id="IPR058649">
    <property type="entry name" value="CzcB_C"/>
</dbReference>
<evidence type="ECO:0000313" key="9">
    <source>
        <dbReference type="EMBL" id="KFL37886.1"/>
    </source>
</evidence>
<dbReference type="InterPro" id="IPR006143">
    <property type="entry name" value="RND_pump_MFP"/>
</dbReference>
<comment type="caution">
    <text evidence="9">The sequence shown here is derived from an EMBL/GenBank/DDBJ whole genome shotgun (WGS) entry which is preliminary data.</text>
</comment>
<evidence type="ECO:0000256" key="4">
    <source>
        <dbReference type="ARBA" id="ARBA00023065"/>
    </source>
</evidence>
<evidence type="ECO:0000256" key="5">
    <source>
        <dbReference type="SAM" id="MobiDB-lite"/>
    </source>
</evidence>
<evidence type="ECO:0000259" key="7">
    <source>
        <dbReference type="Pfam" id="PF25954"/>
    </source>
</evidence>
<sequence>MAPGASSAPAEREVLYYRNPMGLPDTSPVPKKDSMGMDYIPVFAGGEPAAEPGTVVLPPDKVQKLGVRTELAVRESLASSVRASATVQVDETRQFVIAPKFEGWIETLYANQTGITVKRGQPLMTLYSPELLAAQSEYQIADAAAERLAEGDPASAATMRQLRDAARTRLRNWDISGAQVTRSGSDARLVLTAPADAVVVEKLVVQGDRFEPGQTILRLADLSTVWVVADVPTSASTNLAVGGAATFQTPSLPGQTFEGLVSFIQPVVDLASRTVGVRIELANTDGVLRPGLFGDVDLVGTASEATVVIPRSAVIDSGTRQVVLVQTEPGRFAPRTVQLGARAGDRVAVLSGVEAGESVVVSANFLIDAESNLRAALQGMDAGTTPPAAAEDAPAEPDPHSGHSNHAGGQ</sequence>
<evidence type="ECO:0000256" key="2">
    <source>
        <dbReference type="ARBA" id="ARBA00022448"/>
    </source>
</evidence>
<reference evidence="9 10" key="2">
    <citation type="journal article" date="2015" name="Stand. Genomic Sci.">
        <title>High quality draft genomic sequence of Arenimonas donghaensis DSM 18148(T).</title>
        <authorList>
            <person name="Chen F."/>
            <person name="Wang H."/>
            <person name="Cao Y."/>
            <person name="Li X."/>
            <person name="Wang G."/>
        </authorList>
    </citation>
    <scope>NUCLEOTIDE SEQUENCE [LARGE SCALE GENOMIC DNA]</scope>
    <source>
        <strain evidence="9 10">HO3-R19</strain>
    </source>
</reference>
<keyword evidence="4" id="KW-0406">Ion transport</keyword>
<reference evidence="10" key="1">
    <citation type="submission" date="2013-08" db="EMBL/GenBank/DDBJ databases">
        <title>Genome sequencing of Arenimonas donghaensis.</title>
        <authorList>
            <person name="Chen F."/>
            <person name="Wang G."/>
        </authorList>
    </citation>
    <scope>NUCLEOTIDE SEQUENCE [LARGE SCALE GENOMIC DNA]</scope>
    <source>
        <strain evidence="10">HO3-R19</strain>
    </source>
</reference>
<keyword evidence="3" id="KW-0732">Signal</keyword>
<feature type="domain" description="CusB-like barrel-sandwich hybrid" evidence="6">
    <location>
        <begin position="96"/>
        <end position="219"/>
    </location>
</feature>
<keyword evidence="10" id="KW-1185">Reference proteome</keyword>
<dbReference type="SUPFAM" id="SSF111369">
    <property type="entry name" value="HlyD-like secretion proteins"/>
    <property type="match status" value="1"/>
</dbReference>
<proteinExistence type="inferred from homology"/>
<dbReference type="GO" id="GO:0060003">
    <property type="term" value="P:copper ion export"/>
    <property type="evidence" value="ECO:0007669"/>
    <property type="project" value="TreeGrafter"/>
</dbReference>
<dbReference type="EMBL" id="AVCJ01000001">
    <property type="protein sequence ID" value="KFL37886.1"/>
    <property type="molecule type" value="Genomic_DNA"/>
</dbReference>
<keyword evidence="2" id="KW-0813">Transport</keyword>
<dbReference type="PANTHER" id="PTHR30097:SF15">
    <property type="entry name" value="CATION EFFLUX SYSTEM PROTEIN CUSB"/>
    <property type="match status" value="1"/>
</dbReference>
<dbReference type="PANTHER" id="PTHR30097">
    <property type="entry name" value="CATION EFFLUX SYSTEM PROTEIN CUSB"/>
    <property type="match status" value="1"/>
</dbReference>
<dbReference type="InterPro" id="IPR058792">
    <property type="entry name" value="Beta-barrel_RND_2"/>
</dbReference>
<dbReference type="GO" id="GO:0016020">
    <property type="term" value="C:membrane"/>
    <property type="evidence" value="ECO:0007669"/>
    <property type="project" value="InterPro"/>
</dbReference>
<feature type="domain" description="CusB-like beta-barrel" evidence="7">
    <location>
        <begin position="224"/>
        <end position="300"/>
    </location>
</feature>
<evidence type="ECO:0000256" key="1">
    <source>
        <dbReference type="ARBA" id="ARBA00009477"/>
    </source>
</evidence>
<dbReference type="PATRIC" id="fig|1121014.3.peg.299"/>
<dbReference type="Gene3D" id="2.40.30.170">
    <property type="match status" value="1"/>
</dbReference>